<keyword evidence="2" id="KW-0472">Membrane</keyword>
<evidence type="ECO:0000256" key="2">
    <source>
        <dbReference type="SAM" id="Phobius"/>
    </source>
</evidence>
<keyword evidence="2" id="KW-1133">Transmembrane helix</keyword>
<keyword evidence="2" id="KW-0812">Transmembrane</keyword>
<protein>
    <submittedName>
        <fullName evidence="4">Uncharacterized protein</fullName>
    </submittedName>
</protein>
<keyword evidence="3" id="KW-0732">Signal</keyword>
<keyword evidence="5" id="KW-1185">Reference proteome</keyword>
<feature type="compositionally biased region" description="Basic and acidic residues" evidence="1">
    <location>
        <begin position="230"/>
        <end position="239"/>
    </location>
</feature>
<name>A0A9Q0IAN8_9TELE</name>
<evidence type="ECO:0000256" key="3">
    <source>
        <dbReference type="SAM" id="SignalP"/>
    </source>
</evidence>
<feature type="compositionally biased region" description="Acidic residues" evidence="1">
    <location>
        <begin position="45"/>
        <end position="54"/>
    </location>
</feature>
<feature type="region of interest" description="Disordered" evidence="1">
    <location>
        <begin position="25"/>
        <end position="62"/>
    </location>
</feature>
<comment type="caution">
    <text evidence="4">The sequence shown here is derived from an EMBL/GenBank/DDBJ whole genome shotgun (WGS) entry which is preliminary data.</text>
</comment>
<dbReference type="OrthoDB" id="8824963at2759"/>
<dbReference type="EMBL" id="JANIIK010000115">
    <property type="protein sequence ID" value="KAJ3589811.1"/>
    <property type="molecule type" value="Genomic_DNA"/>
</dbReference>
<organism evidence="4 5">
    <name type="scientific">Muraenolepis orangiensis</name>
    <name type="common">Patagonian moray cod</name>
    <dbReference type="NCBI Taxonomy" id="630683"/>
    <lineage>
        <taxon>Eukaryota</taxon>
        <taxon>Metazoa</taxon>
        <taxon>Chordata</taxon>
        <taxon>Craniata</taxon>
        <taxon>Vertebrata</taxon>
        <taxon>Euteleostomi</taxon>
        <taxon>Actinopterygii</taxon>
        <taxon>Neopterygii</taxon>
        <taxon>Teleostei</taxon>
        <taxon>Neoteleostei</taxon>
        <taxon>Acanthomorphata</taxon>
        <taxon>Zeiogadaria</taxon>
        <taxon>Gadariae</taxon>
        <taxon>Gadiformes</taxon>
        <taxon>Muraenolepidoidei</taxon>
        <taxon>Muraenolepididae</taxon>
        <taxon>Muraenolepis</taxon>
    </lineage>
</organism>
<evidence type="ECO:0000313" key="5">
    <source>
        <dbReference type="Proteomes" id="UP001148018"/>
    </source>
</evidence>
<gene>
    <name evidence="4" type="ORF">NHX12_010652</name>
</gene>
<feature type="transmembrane region" description="Helical" evidence="2">
    <location>
        <begin position="181"/>
        <end position="204"/>
    </location>
</feature>
<evidence type="ECO:0000313" key="4">
    <source>
        <dbReference type="EMBL" id="KAJ3589811.1"/>
    </source>
</evidence>
<proteinExistence type="predicted"/>
<feature type="region of interest" description="Disordered" evidence="1">
    <location>
        <begin position="215"/>
        <end position="239"/>
    </location>
</feature>
<feature type="compositionally biased region" description="Pro residues" evidence="1">
    <location>
        <begin position="34"/>
        <end position="43"/>
    </location>
</feature>
<evidence type="ECO:0000256" key="1">
    <source>
        <dbReference type="SAM" id="MobiDB-lite"/>
    </source>
</evidence>
<feature type="signal peptide" evidence="3">
    <location>
        <begin position="1"/>
        <end position="28"/>
    </location>
</feature>
<sequence>MAAIRDPAGPVLIIVLSLLASWSGPATSTRDPSSAPPGVPLPPEDYYDVDENDDTLPPRATPFADLPGPLPCKYDPCLEEPCSHLAGCLCPGVTLESQVPEAPGKVRLAGRAVGWCAPYSLVTGYRLHVAGEERLRVDGGQRSGKLEALKDGDRVCVFAENAAGVGPESCVTYRQEGAGTALTAGLVGGALGLALLLALAVLLWKYAPRRTSGAGIATQDTADSRPAQPHGDRVTLDVL</sequence>
<feature type="chain" id="PRO_5040129773" evidence="3">
    <location>
        <begin position="29"/>
        <end position="239"/>
    </location>
</feature>
<dbReference type="Proteomes" id="UP001148018">
    <property type="component" value="Unassembled WGS sequence"/>
</dbReference>
<accession>A0A9Q0IAN8</accession>
<reference evidence="4" key="1">
    <citation type="submission" date="2022-07" db="EMBL/GenBank/DDBJ databases">
        <title>Chromosome-level genome of Muraenolepis orangiensis.</title>
        <authorList>
            <person name="Kim J."/>
        </authorList>
    </citation>
    <scope>NUCLEOTIDE SEQUENCE</scope>
    <source>
        <strain evidence="4">KU_S4_2022</strain>
        <tissue evidence="4">Muscle</tissue>
    </source>
</reference>
<dbReference type="AlphaFoldDB" id="A0A9Q0IAN8"/>